<evidence type="ECO:0000256" key="1">
    <source>
        <dbReference type="SAM" id="MobiDB-lite"/>
    </source>
</evidence>
<comment type="caution">
    <text evidence="2">The sequence shown here is derived from an EMBL/GenBank/DDBJ whole genome shotgun (WGS) entry which is preliminary data.</text>
</comment>
<dbReference type="Proteomes" id="UP000177486">
    <property type="component" value="Unassembled WGS sequence"/>
</dbReference>
<reference evidence="2 3" key="1">
    <citation type="journal article" date="2016" name="Nat. Commun.">
        <title>Thousands of microbial genomes shed light on interconnected biogeochemical processes in an aquifer system.</title>
        <authorList>
            <person name="Anantharaman K."/>
            <person name="Brown C.T."/>
            <person name="Hug L.A."/>
            <person name="Sharon I."/>
            <person name="Castelle C.J."/>
            <person name="Probst A.J."/>
            <person name="Thomas B.C."/>
            <person name="Singh A."/>
            <person name="Wilkins M.J."/>
            <person name="Karaoz U."/>
            <person name="Brodie E.L."/>
            <person name="Williams K.H."/>
            <person name="Hubbard S.S."/>
            <person name="Banfield J.F."/>
        </authorList>
    </citation>
    <scope>NUCLEOTIDE SEQUENCE [LARGE SCALE GENOMIC DNA]</scope>
</reference>
<organism evidence="2 3">
    <name type="scientific">Candidatus Niyogibacteria bacterium RIFCSPLOWO2_01_FULL_45_48</name>
    <dbReference type="NCBI Taxonomy" id="1801724"/>
    <lineage>
        <taxon>Bacteria</taxon>
        <taxon>Candidatus Niyogiibacteriota</taxon>
    </lineage>
</organism>
<evidence type="ECO:0000313" key="2">
    <source>
        <dbReference type="EMBL" id="OGZ29761.1"/>
    </source>
</evidence>
<dbReference type="AlphaFoldDB" id="A0A1G2EWL1"/>
<protein>
    <submittedName>
        <fullName evidence="2">Uncharacterized protein</fullName>
    </submittedName>
</protein>
<proteinExistence type="predicted"/>
<sequence>MFTFIFFASLAALSAVGALLLVGWQILSLRSLSENEQKSKADVLPPFFDFVREDVVRPFEEFVAGTVRPAMFKIGEKFLRRFRLLVLRAEALLHRLSDYFHGKRIAIKNGNGASSQSGNGGSKNSEFWGEMREFKNGPQNNPDNNKTKDSEK</sequence>
<evidence type="ECO:0000313" key="3">
    <source>
        <dbReference type="Proteomes" id="UP000177486"/>
    </source>
</evidence>
<feature type="region of interest" description="Disordered" evidence="1">
    <location>
        <begin position="110"/>
        <end position="152"/>
    </location>
</feature>
<name>A0A1G2EWL1_9BACT</name>
<dbReference type="EMBL" id="MHMQ01000032">
    <property type="protein sequence ID" value="OGZ29761.1"/>
    <property type="molecule type" value="Genomic_DNA"/>
</dbReference>
<feature type="compositionally biased region" description="Low complexity" evidence="1">
    <location>
        <begin position="110"/>
        <end position="125"/>
    </location>
</feature>
<accession>A0A1G2EWL1</accession>
<gene>
    <name evidence="2" type="ORF">A2931_00470</name>
</gene>